<evidence type="ECO:0000256" key="1">
    <source>
        <dbReference type="ARBA" id="ARBA00022605"/>
    </source>
</evidence>
<keyword evidence="3 7" id="KW-0791">Threonine biosynthesis</keyword>
<dbReference type="InterPro" id="IPR013750">
    <property type="entry name" value="GHMP_kinase_C_dom"/>
</dbReference>
<gene>
    <name evidence="7 11" type="primary">thrB</name>
    <name evidence="11" type="ORF">FEM03_13795</name>
</gene>
<dbReference type="PANTHER" id="PTHR20861:SF1">
    <property type="entry name" value="HOMOSERINE KINASE"/>
    <property type="match status" value="1"/>
</dbReference>
<dbReference type="GO" id="GO:0009088">
    <property type="term" value="P:threonine biosynthetic process"/>
    <property type="evidence" value="ECO:0007669"/>
    <property type="project" value="UniProtKB-UniRule"/>
</dbReference>
<dbReference type="InterPro" id="IPR000870">
    <property type="entry name" value="Homoserine_kinase"/>
</dbReference>
<dbReference type="PIRSF" id="PIRSF000676">
    <property type="entry name" value="Homoser_kin"/>
    <property type="match status" value="1"/>
</dbReference>
<evidence type="ECO:0000313" key="12">
    <source>
        <dbReference type="Proteomes" id="UP000306196"/>
    </source>
</evidence>
<dbReference type="Gene3D" id="3.30.230.10">
    <property type="match status" value="1"/>
</dbReference>
<keyword evidence="6 7" id="KW-0067">ATP-binding</keyword>
<dbReference type="NCBIfam" id="TIGR00191">
    <property type="entry name" value="thrB"/>
    <property type="match status" value="1"/>
</dbReference>
<feature type="domain" description="GHMP kinase N-terminal" evidence="9">
    <location>
        <begin position="56"/>
        <end position="136"/>
    </location>
</feature>
<dbReference type="InterPro" id="IPR036554">
    <property type="entry name" value="GHMP_kinase_C_sf"/>
</dbReference>
<comment type="caution">
    <text evidence="7">Lacks conserved residue(s) required for the propagation of feature annotation.</text>
</comment>
<evidence type="ECO:0000256" key="8">
    <source>
        <dbReference type="NCBIfam" id="TIGR00191"/>
    </source>
</evidence>
<keyword evidence="5 7" id="KW-0418">Kinase</keyword>
<comment type="similarity">
    <text evidence="7">Belongs to the GHMP kinase family. Homoserine kinase subfamily.</text>
</comment>
<dbReference type="GO" id="GO:0005524">
    <property type="term" value="F:ATP binding"/>
    <property type="evidence" value="ECO:0007669"/>
    <property type="project" value="UniProtKB-UniRule"/>
</dbReference>
<comment type="function">
    <text evidence="7">Catalyzes the ATP-dependent phosphorylation of L-homoserine to L-homoserine phosphate.</text>
</comment>
<dbReference type="InterPro" id="IPR014721">
    <property type="entry name" value="Ribsml_uS5_D2-typ_fold_subgr"/>
</dbReference>
<dbReference type="Pfam" id="PF00288">
    <property type="entry name" value="GHMP_kinases_N"/>
    <property type="match status" value="1"/>
</dbReference>
<evidence type="ECO:0000259" key="10">
    <source>
        <dbReference type="Pfam" id="PF08544"/>
    </source>
</evidence>
<comment type="pathway">
    <text evidence="7">Amino-acid biosynthesis; L-threonine biosynthesis; L-threonine from L-aspartate: step 4/5.</text>
</comment>
<proteinExistence type="inferred from homology"/>
<dbReference type="OrthoDB" id="9769912at2"/>
<comment type="caution">
    <text evidence="11">The sequence shown here is derived from an EMBL/GenBank/DDBJ whole genome shotgun (WGS) entry which is preliminary data.</text>
</comment>
<dbReference type="EC" id="2.7.1.39" evidence="7 8"/>
<evidence type="ECO:0000259" key="9">
    <source>
        <dbReference type="Pfam" id="PF00288"/>
    </source>
</evidence>
<protein>
    <recommendedName>
        <fullName evidence="7 8">Homoserine kinase</fullName>
        <shortName evidence="7">HK</shortName>
        <shortName evidence="7">HSK</shortName>
        <ecNumber evidence="7 8">2.7.1.39</ecNumber>
    </recommendedName>
</protein>
<dbReference type="SUPFAM" id="SSF55060">
    <property type="entry name" value="GHMP Kinase, C-terminal domain"/>
    <property type="match status" value="1"/>
</dbReference>
<dbReference type="PANTHER" id="PTHR20861">
    <property type="entry name" value="HOMOSERINE/4-DIPHOSPHOCYTIDYL-2-C-METHYL-D-ERYTHRITOL KINASE"/>
    <property type="match status" value="1"/>
</dbReference>
<dbReference type="AlphaFoldDB" id="A0A5R8KD86"/>
<dbReference type="PRINTS" id="PR00958">
    <property type="entry name" value="HOMSERKINASE"/>
</dbReference>
<evidence type="ECO:0000256" key="7">
    <source>
        <dbReference type="HAMAP-Rule" id="MF_00384"/>
    </source>
</evidence>
<comment type="subcellular location">
    <subcellularLocation>
        <location evidence="7">Cytoplasm</location>
    </subcellularLocation>
</comment>
<keyword evidence="4 7" id="KW-0547">Nucleotide-binding</keyword>
<keyword evidence="12" id="KW-1185">Reference proteome</keyword>
<accession>A0A5R8KD86</accession>
<dbReference type="Gene3D" id="3.30.70.890">
    <property type="entry name" value="GHMP kinase, C-terminal domain"/>
    <property type="match status" value="1"/>
</dbReference>
<dbReference type="Proteomes" id="UP000306196">
    <property type="component" value="Unassembled WGS sequence"/>
</dbReference>
<dbReference type="GO" id="GO:0005737">
    <property type="term" value="C:cytoplasm"/>
    <property type="evidence" value="ECO:0007669"/>
    <property type="project" value="UniProtKB-SubCell"/>
</dbReference>
<keyword evidence="1 7" id="KW-0028">Amino-acid biosynthesis</keyword>
<comment type="catalytic activity">
    <reaction evidence="7">
        <text>L-homoserine + ATP = O-phospho-L-homoserine + ADP + H(+)</text>
        <dbReference type="Rhea" id="RHEA:13985"/>
        <dbReference type="ChEBI" id="CHEBI:15378"/>
        <dbReference type="ChEBI" id="CHEBI:30616"/>
        <dbReference type="ChEBI" id="CHEBI:57476"/>
        <dbReference type="ChEBI" id="CHEBI:57590"/>
        <dbReference type="ChEBI" id="CHEBI:456216"/>
        <dbReference type="EC" id="2.7.1.39"/>
    </reaction>
</comment>
<dbReference type="GO" id="GO:0004413">
    <property type="term" value="F:homoserine kinase activity"/>
    <property type="evidence" value="ECO:0007669"/>
    <property type="project" value="UniProtKB-UniRule"/>
</dbReference>
<keyword evidence="2 7" id="KW-0808">Transferase</keyword>
<evidence type="ECO:0000256" key="5">
    <source>
        <dbReference type="ARBA" id="ARBA00022777"/>
    </source>
</evidence>
<sequence length="292" mass="30704">MFPSPVSSVTIYVPATSANLGPGYDCLGLALNLHNRVTITRTTSPGESPAHPMVAQIASLFFNHHQTNTSPFGFTWHIEGEVPRSRGLGSSVTVRLGVLMGLNALAGNPLNREILFNICTIAEGHPDNVAPAVFGGFALASSTQHFRFEVDPRLKAVIAIPALEVETSQARAALPTSIPHAEAAKNTANAAVIVAAFATGQYEKLVGAFHDYLHQPYRQHLIPGLFDTINAGIDAGALGGYLSGSGSTIACLTLSEDPQSIAQAMQAALAAKQISSHTHILTPDNQGAQVQL</sequence>
<dbReference type="HAMAP" id="MF_00384">
    <property type="entry name" value="Homoser_kinase"/>
    <property type="match status" value="1"/>
</dbReference>
<evidence type="ECO:0000313" key="11">
    <source>
        <dbReference type="EMBL" id="TLD70253.1"/>
    </source>
</evidence>
<reference evidence="11 12" key="1">
    <citation type="submission" date="2019-05" db="EMBL/GenBank/DDBJ databases">
        <title>Verrucobacter flavum gen. nov., sp. nov. a new member of the family Verrucomicrobiaceae.</title>
        <authorList>
            <person name="Szuroczki S."/>
            <person name="Abbaszade G."/>
            <person name="Szabo A."/>
            <person name="Felfoldi T."/>
            <person name="Schumann P."/>
            <person name="Boka K."/>
            <person name="Keki Z."/>
            <person name="Toumi M."/>
            <person name="Toth E."/>
        </authorList>
    </citation>
    <scope>NUCLEOTIDE SEQUENCE [LARGE SCALE GENOMIC DNA]</scope>
    <source>
        <strain evidence="11 12">MG-N-17</strain>
    </source>
</reference>
<dbReference type="InterPro" id="IPR020568">
    <property type="entry name" value="Ribosomal_Su5_D2-typ_SF"/>
</dbReference>
<evidence type="ECO:0000256" key="4">
    <source>
        <dbReference type="ARBA" id="ARBA00022741"/>
    </source>
</evidence>
<dbReference type="EMBL" id="VAUV01000009">
    <property type="protein sequence ID" value="TLD70253.1"/>
    <property type="molecule type" value="Genomic_DNA"/>
</dbReference>
<evidence type="ECO:0000256" key="2">
    <source>
        <dbReference type="ARBA" id="ARBA00022679"/>
    </source>
</evidence>
<name>A0A5R8KD86_9BACT</name>
<organism evidence="11 12">
    <name type="scientific">Phragmitibacter flavus</name>
    <dbReference type="NCBI Taxonomy" id="2576071"/>
    <lineage>
        <taxon>Bacteria</taxon>
        <taxon>Pseudomonadati</taxon>
        <taxon>Verrucomicrobiota</taxon>
        <taxon>Verrucomicrobiia</taxon>
        <taxon>Verrucomicrobiales</taxon>
        <taxon>Verrucomicrobiaceae</taxon>
        <taxon>Phragmitibacter</taxon>
    </lineage>
</organism>
<dbReference type="UniPathway" id="UPA00050">
    <property type="reaction ID" value="UER00064"/>
</dbReference>
<dbReference type="InterPro" id="IPR006204">
    <property type="entry name" value="GHMP_kinase_N_dom"/>
</dbReference>
<evidence type="ECO:0000256" key="6">
    <source>
        <dbReference type="ARBA" id="ARBA00022840"/>
    </source>
</evidence>
<dbReference type="SUPFAM" id="SSF54211">
    <property type="entry name" value="Ribosomal protein S5 domain 2-like"/>
    <property type="match status" value="1"/>
</dbReference>
<feature type="domain" description="GHMP kinase C-terminal" evidence="10">
    <location>
        <begin position="203"/>
        <end position="269"/>
    </location>
</feature>
<dbReference type="Pfam" id="PF08544">
    <property type="entry name" value="GHMP_kinases_C"/>
    <property type="match status" value="1"/>
</dbReference>
<keyword evidence="7" id="KW-0963">Cytoplasm</keyword>
<evidence type="ECO:0000256" key="3">
    <source>
        <dbReference type="ARBA" id="ARBA00022697"/>
    </source>
</evidence>